<dbReference type="InterPro" id="IPR036390">
    <property type="entry name" value="WH_DNA-bd_sf"/>
</dbReference>
<gene>
    <name evidence="1" type="ORF">TE42_00890</name>
</gene>
<evidence type="ECO:0000313" key="2">
    <source>
        <dbReference type="Proteomes" id="UP000035067"/>
    </source>
</evidence>
<reference evidence="1 2" key="1">
    <citation type="submission" date="2015-01" db="EMBL/GenBank/DDBJ databases">
        <title>Lifestyle Evolution in Cyanobacterial Symbionts of Sponges.</title>
        <authorList>
            <person name="Burgsdorf I."/>
            <person name="Slaby B.M."/>
            <person name="Handley K.M."/>
            <person name="Haber M."/>
            <person name="Blom J."/>
            <person name="Marshall C.W."/>
            <person name="Gilbert J.A."/>
            <person name="Hentschel U."/>
            <person name="Steindler L."/>
        </authorList>
    </citation>
    <scope>NUCLEOTIDE SEQUENCE [LARGE SCALE GENOMIC DNA]</scope>
    <source>
        <strain evidence="1">SP3</strain>
    </source>
</reference>
<accession>A0A0G2HN07</accession>
<dbReference type="NCBIfam" id="TIGR02702">
    <property type="entry name" value="SufR_cyano"/>
    <property type="match status" value="1"/>
</dbReference>
<dbReference type="Pfam" id="PF12840">
    <property type="entry name" value="HTH_20"/>
    <property type="match status" value="1"/>
</dbReference>
<dbReference type="SUPFAM" id="SSF46785">
    <property type="entry name" value="Winged helix' DNA-binding domain"/>
    <property type="match status" value="1"/>
</dbReference>
<dbReference type="InterPro" id="IPR014075">
    <property type="entry name" value="SUF_FeS_clus_asmb_SufR_cyano"/>
</dbReference>
<protein>
    <submittedName>
        <fullName evidence="1">ArsR family transcriptional regulator</fullName>
    </submittedName>
</protein>
<comment type="caution">
    <text evidence="1">The sequence shown here is derived from an EMBL/GenBank/DDBJ whole genome shotgun (WGS) entry which is preliminary data.</text>
</comment>
<dbReference type="PATRIC" id="fig|1604020.3.peg.507"/>
<name>A0A0G2HN07_9SYNE</name>
<organism evidence="1 2">
    <name type="scientific">Candidatus Synechococcus spongiarum SP3</name>
    <dbReference type="NCBI Taxonomy" id="1604020"/>
    <lineage>
        <taxon>Bacteria</taxon>
        <taxon>Bacillati</taxon>
        <taxon>Cyanobacteriota</taxon>
        <taxon>Cyanophyceae</taxon>
        <taxon>Synechococcales</taxon>
        <taxon>Synechococcaceae</taxon>
        <taxon>Synechococcus</taxon>
    </lineage>
</organism>
<dbReference type="AlphaFoldDB" id="A0A0G2HN07"/>
<dbReference type="InterPro" id="IPR036388">
    <property type="entry name" value="WH-like_DNA-bd_sf"/>
</dbReference>
<proteinExistence type="predicted"/>
<sequence length="227" mass="25248">MSSEPVTSTREAALTILLRLGQATAATMASQLGVSVQVMRRHLRGLEQEGLVDSPCNTTGPGRPSNLWRLTDQGRDHFPDGGEEFARGLLHTVASCLGPDQLQTLLGHHAAAQAQRYRTLLGDCPLEARLRRLVELRSREGYVADYQPCQDQRGWLLTAFHCSVARIAEQFPVICSQELQLYRSIFPDCHVERIHWIQEGDHYCGFRVQQNTPAECLQSTAVSLGSP</sequence>
<evidence type="ECO:0000313" key="1">
    <source>
        <dbReference type="EMBL" id="KKZ13364.1"/>
    </source>
</evidence>
<dbReference type="EMBL" id="JXQG01000002">
    <property type="protein sequence ID" value="KKZ13364.1"/>
    <property type="molecule type" value="Genomic_DNA"/>
</dbReference>
<dbReference type="Gene3D" id="1.10.10.10">
    <property type="entry name" value="Winged helix-like DNA-binding domain superfamily/Winged helix DNA-binding domain"/>
    <property type="match status" value="1"/>
</dbReference>
<dbReference type="Proteomes" id="UP000035067">
    <property type="component" value="Unassembled WGS sequence"/>
</dbReference>